<feature type="domain" description="2,4-diaminopentanoate dehydrogenase C-terminal" evidence="1">
    <location>
        <begin position="148"/>
        <end position="352"/>
    </location>
</feature>
<dbReference type="EMBL" id="AMRA01000026">
    <property type="protein sequence ID" value="EKF25000.1"/>
    <property type="molecule type" value="Genomic_DNA"/>
</dbReference>
<evidence type="ECO:0000259" key="1">
    <source>
        <dbReference type="Pfam" id="PF19328"/>
    </source>
</evidence>
<sequence length="357" mass="38496">MTKPWRDGPYRVVQWGTGNVGRRALAALLDLPQLTLVGLHVVTPEKVGKDAGELIGRPPIGVVAADDAQRILDIRPDCVSYMPTEIDYELVCRWLRAGINVVTTGDFLTGACRPHEHRLLDDAARSGGATFLGTGFEPGFVNLAAGFLTGACRRVRSVRIAETLDCTTYPVAAAWEAMGFGKPPEGGPVTLTPETTPFAKAYFETLDLVAGMLGVTLDHRELVIEQACATKDLDLGWAHYAQGTVAGQRRVYRGYTGGRPVVELSLCWTMSDHALEPQWTDPEGFRIEIEGEPRVEADVRYTVPHTDGLTDESDVMSLLMVSTAMSALHAIPAVCAAEPGVVLASDLPVLAARNSLC</sequence>
<dbReference type="Gene3D" id="3.40.50.720">
    <property type="entry name" value="NAD(P)-binding Rossmann-like Domain"/>
    <property type="match status" value="1"/>
</dbReference>
<proteinExistence type="predicted"/>
<evidence type="ECO:0000313" key="3">
    <source>
        <dbReference type="Proteomes" id="UP000006265"/>
    </source>
</evidence>
<dbReference type="eggNOG" id="COG3804">
    <property type="taxonomic scope" value="Bacteria"/>
</dbReference>
<dbReference type="RefSeq" id="WP_005625292.1">
    <property type="nucleotide sequence ID" value="NZ_AMRA01000026.1"/>
</dbReference>
<dbReference type="PATRIC" id="fig|1122247.3.peg.944"/>
<dbReference type="OrthoDB" id="4759936at2"/>
<dbReference type="CDD" id="cd24146">
    <property type="entry name" value="nat-AmDH_N_like"/>
    <property type="match status" value="1"/>
</dbReference>
<dbReference type="AlphaFoldDB" id="K5BC81"/>
<dbReference type="Pfam" id="PF19328">
    <property type="entry name" value="DAP_DH_C"/>
    <property type="match status" value="1"/>
</dbReference>
<dbReference type="SUPFAM" id="SSF51735">
    <property type="entry name" value="NAD(P)-binding Rossmann-fold domains"/>
    <property type="match status" value="1"/>
</dbReference>
<dbReference type="InterPro" id="IPR045760">
    <property type="entry name" value="DAP_DH_C"/>
</dbReference>
<evidence type="ECO:0000313" key="2">
    <source>
        <dbReference type="EMBL" id="EKF25000.1"/>
    </source>
</evidence>
<dbReference type="Proteomes" id="UP000006265">
    <property type="component" value="Unassembled WGS sequence"/>
</dbReference>
<comment type="caution">
    <text evidence="2">The sequence shown here is derived from an EMBL/GenBank/DDBJ whole genome shotgun (WGS) entry which is preliminary data.</text>
</comment>
<name>K5BC81_MYCHD</name>
<dbReference type="STRING" id="1122247.GCA_000379865_03833"/>
<reference evidence="2 3" key="1">
    <citation type="journal article" date="2012" name="J. Bacteriol.">
        <title>Genome sequence of Mycobacterium hassiacum DSM 44199, a rare source of heat-stable mycobacterial proteins.</title>
        <authorList>
            <person name="Tiago I."/>
            <person name="Maranha A."/>
            <person name="Mendes V."/>
            <person name="Alarico S."/>
            <person name="Moynihan P.J."/>
            <person name="Clarke A.J."/>
            <person name="Macedo-Ribeiro S."/>
            <person name="Pereira P.J."/>
            <person name="Empadinhas N."/>
        </authorList>
    </citation>
    <scope>NUCLEOTIDE SEQUENCE [LARGE SCALE GENOMIC DNA]</scope>
    <source>
        <strain evidence="3">DSM 44199 / CIP 105218 / JCM 12690 / 3849</strain>
    </source>
</reference>
<protein>
    <submittedName>
        <fullName evidence="2">Dihydrodipicolinate reductase, family protein</fullName>
    </submittedName>
</protein>
<keyword evidence="3" id="KW-1185">Reference proteome</keyword>
<organism evidence="2 3">
    <name type="scientific">Mycolicibacterium hassiacum (strain DSM 44199 / CIP 105218 / JCM 12690 / 3849)</name>
    <name type="common">Mycobacterium hassiacum</name>
    <dbReference type="NCBI Taxonomy" id="1122247"/>
    <lineage>
        <taxon>Bacteria</taxon>
        <taxon>Bacillati</taxon>
        <taxon>Actinomycetota</taxon>
        <taxon>Actinomycetes</taxon>
        <taxon>Mycobacteriales</taxon>
        <taxon>Mycobacteriaceae</taxon>
        <taxon>Mycolicibacterium</taxon>
    </lineage>
</organism>
<dbReference type="InterPro" id="IPR036291">
    <property type="entry name" value="NAD(P)-bd_dom_sf"/>
</dbReference>
<accession>K5BC81</accession>
<gene>
    <name evidence="2" type="ORF">C731_0983</name>
</gene>